<evidence type="ECO:0000313" key="2">
    <source>
        <dbReference type="EMBL" id="RVW02102.1"/>
    </source>
</evidence>
<feature type="transmembrane region" description="Helical" evidence="1">
    <location>
        <begin position="249"/>
        <end position="267"/>
    </location>
</feature>
<comment type="caution">
    <text evidence="2">The sequence shown here is derived from an EMBL/GenBank/DDBJ whole genome shotgun (WGS) entry which is preliminary data.</text>
</comment>
<feature type="transmembrane region" description="Helical" evidence="1">
    <location>
        <begin position="36"/>
        <end position="60"/>
    </location>
</feature>
<feature type="transmembrane region" description="Helical" evidence="1">
    <location>
        <begin position="100"/>
        <end position="118"/>
    </location>
</feature>
<feature type="transmembrane region" description="Helical" evidence="1">
    <location>
        <begin position="139"/>
        <end position="166"/>
    </location>
</feature>
<feature type="transmembrane region" description="Helical" evidence="1">
    <location>
        <begin position="355"/>
        <end position="377"/>
    </location>
</feature>
<dbReference type="OrthoDB" id="2014935at2"/>
<proteinExistence type="predicted"/>
<protein>
    <submittedName>
        <fullName evidence="2">ABC transporter permease</fullName>
    </submittedName>
</protein>
<evidence type="ECO:0000256" key="1">
    <source>
        <dbReference type="SAM" id="Phobius"/>
    </source>
</evidence>
<feature type="transmembrane region" description="Helical" evidence="1">
    <location>
        <begin position="518"/>
        <end position="537"/>
    </location>
</feature>
<dbReference type="EMBL" id="RKLO01000004">
    <property type="protein sequence ID" value="RVW02102.1"/>
    <property type="molecule type" value="Genomic_DNA"/>
</dbReference>
<keyword evidence="1" id="KW-0812">Transmembrane</keyword>
<keyword evidence="3" id="KW-1185">Reference proteome</keyword>
<organism evidence="2 3">
    <name type="scientific">Rhodococcus xishaensis</name>
    <dbReference type="NCBI Taxonomy" id="2487364"/>
    <lineage>
        <taxon>Bacteria</taxon>
        <taxon>Bacillati</taxon>
        <taxon>Actinomycetota</taxon>
        <taxon>Actinomycetes</taxon>
        <taxon>Mycobacteriales</taxon>
        <taxon>Nocardiaceae</taxon>
        <taxon>Rhodococcus</taxon>
    </lineage>
</organism>
<dbReference type="AlphaFoldDB" id="A0A438AU23"/>
<dbReference type="Proteomes" id="UP000283479">
    <property type="component" value="Unassembled WGS sequence"/>
</dbReference>
<feature type="transmembrane region" description="Helical" evidence="1">
    <location>
        <begin position="406"/>
        <end position="430"/>
    </location>
</feature>
<feature type="transmembrane region" description="Helical" evidence="1">
    <location>
        <begin position="308"/>
        <end position="329"/>
    </location>
</feature>
<feature type="transmembrane region" description="Helical" evidence="1">
    <location>
        <begin position="207"/>
        <end position="229"/>
    </location>
</feature>
<sequence>MTATATSRATVTGVTTSSPFTGTTALLRLYLRRDRMILPAWAIVLGVLPMVYGSSIAGLYPTESARAAFAATTAVVKSQIALVGPIFGSSIGALATWRSGILFPMLAIAVILTVIRHTRTEEEMGRTELLESTSIGRRAGLTAALLVAGIGTVVSAAASTAGLAAIGTGAAGSIAFGAAMFGAGVVFAGVAAVAAQISTGARLARGLAFAVLAFAFLLRAVGDVGSGTMSWLSPIGWAQQLRPFADERWWVLLLSAVTAVVLVAVAYRLHDQRDLGAGLIAGRPGPGEASTFLSGPIGLAWRMQRGPLLAWTVGLAVFAAMLGAAASGVSDQIGSSEFIISVLDRMGGTKVIEDAYLAMIFSIFGLAAAAFSISATLQLRDEEESSRAESVLGAAIGRPRWASSHLLFALAGPAIVLIVAGLAAGIAYGASIGDIGGQIPPVLAAALVQLPAVWLVTGITVALFGALPRLAPGAWVVFAAMLALYIIGMVADLPQLLLDLVPFLHLPRLPGAEFQAAPVVWLLLIAVALLVGGLAGLRRRDLR</sequence>
<dbReference type="RefSeq" id="WP_127954716.1">
    <property type="nucleotide sequence ID" value="NZ_RKLO01000004.1"/>
</dbReference>
<evidence type="ECO:0000313" key="3">
    <source>
        <dbReference type="Proteomes" id="UP000283479"/>
    </source>
</evidence>
<gene>
    <name evidence="2" type="ORF">EGT50_11865</name>
</gene>
<keyword evidence="1" id="KW-1133">Transmembrane helix</keyword>
<feature type="transmembrane region" description="Helical" evidence="1">
    <location>
        <begin position="172"/>
        <end position="195"/>
    </location>
</feature>
<keyword evidence="1" id="KW-0472">Membrane</keyword>
<feature type="transmembrane region" description="Helical" evidence="1">
    <location>
        <begin position="442"/>
        <end position="467"/>
    </location>
</feature>
<reference evidence="2 3" key="1">
    <citation type="submission" date="2018-11" db="EMBL/GenBank/DDBJ databases">
        <title>Rhodococcus spongicola sp. nov. and Rhodococcus xishaensis sp. nov. from marine sponges.</title>
        <authorList>
            <person name="Li L."/>
            <person name="Lin H.W."/>
        </authorList>
    </citation>
    <scope>NUCLEOTIDE SEQUENCE [LARGE SCALE GENOMIC DNA]</scope>
    <source>
        <strain evidence="2 3">LHW51113</strain>
    </source>
</reference>
<feature type="transmembrane region" description="Helical" evidence="1">
    <location>
        <begin position="474"/>
        <end position="498"/>
    </location>
</feature>
<accession>A0A438AU23</accession>
<name>A0A438AU23_9NOCA</name>